<dbReference type="InterPro" id="IPR009060">
    <property type="entry name" value="UBA-like_sf"/>
</dbReference>
<dbReference type="SMART" id="SM00553">
    <property type="entry name" value="SEP"/>
    <property type="match status" value="1"/>
</dbReference>
<protein>
    <recommendedName>
        <fullName evidence="7">Plant UBX domain-containing protein 4-like</fullName>
    </recommendedName>
</protein>
<evidence type="ECO:0000313" key="5">
    <source>
        <dbReference type="EMBL" id="KAF5741414.1"/>
    </source>
</evidence>
<feature type="compositionally biased region" description="Low complexity" evidence="2">
    <location>
        <begin position="122"/>
        <end position="133"/>
    </location>
</feature>
<comment type="caution">
    <text evidence="5">The sequence shown here is derived from an EMBL/GenBank/DDBJ whole genome shotgun (WGS) entry which is preliminary data.</text>
</comment>
<dbReference type="FunFam" id="1.10.8.10:FF:000020">
    <property type="entry name" value="NSFL1 (p97) cofactor (p47)"/>
    <property type="match status" value="1"/>
</dbReference>
<dbReference type="SMART" id="SM00166">
    <property type="entry name" value="UBX"/>
    <property type="match status" value="1"/>
</dbReference>
<dbReference type="GO" id="GO:0005829">
    <property type="term" value="C:cytosol"/>
    <property type="evidence" value="ECO:0007669"/>
    <property type="project" value="TreeGrafter"/>
</dbReference>
<dbReference type="PROSITE" id="PS50033">
    <property type="entry name" value="UBX"/>
    <property type="match status" value="1"/>
</dbReference>
<dbReference type="GO" id="GO:0000045">
    <property type="term" value="P:autophagosome assembly"/>
    <property type="evidence" value="ECO:0007669"/>
    <property type="project" value="TreeGrafter"/>
</dbReference>
<evidence type="ECO:0000256" key="1">
    <source>
        <dbReference type="ARBA" id="ARBA00022786"/>
    </source>
</evidence>
<organism evidence="5 6">
    <name type="scientific">Tripterygium wilfordii</name>
    <name type="common">Thunder God vine</name>
    <dbReference type="NCBI Taxonomy" id="458696"/>
    <lineage>
        <taxon>Eukaryota</taxon>
        <taxon>Viridiplantae</taxon>
        <taxon>Streptophyta</taxon>
        <taxon>Embryophyta</taxon>
        <taxon>Tracheophyta</taxon>
        <taxon>Spermatophyta</taxon>
        <taxon>Magnoliopsida</taxon>
        <taxon>eudicotyledons</taxon>
        <taxon>Gunneridae</taxon>
        <taxon>Pentapetalae</taxon>
        <taxon>rosids</taxon>
        <taxon>fabids</taxon>
        <taxon>Celastrales</taxon>
        <taxon>Celastraceae</taxon>
        <taxon>Tripterygium</taxon>
    </lineage>
</organism>
<feature type="region of interest" description="Disordered" evidence="2">
    <location>
        <begin position="188"/>
        <end position="208"/>
    </location>
</feature>
<proteinExistence type="predicted"/>
<sequence length="418" mass="44710">MENEAQDASNNNTALINSFCEITSASKEEAIFFLESHQWDLDAAVSTFLDDAMANPTVTAPVPSNQSPHQPSLSASPSPSGSPDYAPSQSDSPPRSRSPSPAPSRGAYMLRSARGAEKKPQRAGGSRSRGGVRTLADLNQSPRDGSGSDSDEPQEYYTGGEKSGMLVQDPTKANDVDDIFNQARQAGGVERPAENLQPSSSSKAFVGTARRLSGETVSSVPRPPEAVNHVVTFWRNGFTIDDGPLRRLDDPQNASFLESIKNSECPQELVPADRRTRVSVDLVRRNEDYSEPKRGSIPFQGSGRTLGSSTSADAPAASEPNAGANLTTAPLPSAGLIVDSSSPSTSIQIRLADGTRMVSRFNYHHTIGDIRAFIDASRTGGARGYQLQTMGFPPKQLTDWDETIEQAGIANSVVIQKF</sequence>
<dbReference type="CDD" id="cd01770">
    <property type="entry name" value="UBX_UBXN2"/>
    <property type="match status" value="1"/>
</dbReference>
<evidence type="ECO:0000256" key="2">
    <source>
        <dbReference type="SAM" id="MobiDB-lite"/>
    </source>
</evidence>
<dbReference type="SUPFAM" id="SSF54236">
    <property type="entry name" value="Ubiquitin-like"/>
    <property type="match status" value="1"/>
</dbReference>
<evidence type="ECO:0000259" key="4">
    <source>
        <dbReference type="PROSITE" id="PS51399"/>
    </source>
</evidence>
<dbReference type="InParanoid" id="A0A7J7D4Z6"/>
<dbReference type="SUPFAM" id="SSF102848">
    <property type="entry name" value="NSFL1 (p97 ATPase) cofactor p47, SEP domain"/>
    <property type="match status" value="1"/>
</dbReference>
<dbReference type="FunCoup" id="A0A7J7D4Z6">
    <property type="interactions" value="4290"/>
</dbReference>
<dbReference type="InterPro" id="IPR039517">
    <property type="entry name" value="C6orf106_UBA-like"/>
</dbReference>
<dbReference type="Gene3D" id="3.10.20.90">
    <property type="entry name" value="Phosphatidylinositol 3-kinase Catalytic Subunit, Chain A, domain 1"/>
    <property type="match status" value="1"/>
</dbReference>
<dbReference type="Proteomes" id="UP000593562">
    <property type="component" value="Unassembled WGS sequence"/>
</dbReference>
<name>A0A7J7D4Z6_TRIWF</name>
<evidence type="ECO:0000313" key="6">
    <source>
        <dbReference type="Proteomes" id="UP000593562"/>
    </source>
</evidence>
<keyword evidence="1" id="KW-0833">Ubl conjugation pathway</keyword>
<dbReference type="GO" id="GO:0007030">
    <property type="term" value="P:Golgi organization"/>
    <property type="evidence" value="ECO:0007669"/>
    <property type="project" value="TreeGrafter"/>
</dbReference>
<dbReference type="OrthoDB" id="25887at2759"/>
<accession>A0A7J7D4Z6</accession>
<feature type="compositionally biased region" description="Low complexity" evidence="2">
    <location>
        <begin position="67"/>
        <end position="105"/>
    </location>
</feature>
<dbReference type="Pfam" id="PF08059">
    <property type="entry name" value="SEP"/>
    <property type="match status" value="1"/>
</dbReference>
<dbReference type="GO" id="GO:0061025">
    <property type="term" value="P:membrane fusion"/>
    <property type="evidence" value="ECO:0007669"/>
    <property type="project" value="TreeGrafter"/>
</dbReference>
<dbReference type="Pfam" id="PF14555">
    <property type="entry name" value="UBA_4"/>
    <property type="match status" value="1"/>
</dbReference>
<dbReference type="InterPro" id="IPR029071">
    <property type="entry name" value="Ubiquitin-like_domsf"/>
</dbReference>
<dbReference type="PROSITE" id="PS51399">
    <property type="entry name" value="SEP"/>
    <property type="match status" value="1"/>
</dbReference>
<dbReference type="Gene3D" id="1.10.8.10">
    <property type="entry name" value="DNA helicase RuvA subunit, C-terminal domain"/>
    <property type="match status" value="1"/>
</dbReference>
<dbReference type="InterPro" id="IPR001012">
    <property type="entry name" value="UBX_dom"/>
</dbReference>
<dbReference type="GO" id="GO:0051117">
    <property type="term" value="F:ATPase binding"/>
    <property type="evidence" value="ECO:0007669"/>
    <property type="project" value="UniProtKB-ARBA"/>
</dbReference>
<feature type="region of interest" description="Disordered" evidence="2">
    <location>
        <begin position="57"/>
        <end position="169"/>
    </location>
</feature>
<feature type="compositionally biased region" description="Polar residues" evidence="2">
    <location>
        <begin position="302"/>
        <end position="312"/>
    </location>
</feature>
<dbReference type="AlphaFoldDB" id="A0A7J7D4Z6"/>
<dbReference type="PANTHER" id="PTHR23333:SF45">
    <property type="entry name" value="PLANT UBX DOMAIN-CONTAINING PROTEIN 4-LIKE"/>
    <property type="match status" value="1"/>
</dbReference>
<dbReference type="SUPFAM" id="SSF46934">
    <property type="entry name" value="UBA-like"/>
    <property type="match status" value="1"/>
</dbReference>
<dbReference type="Pfam" id="PF00789">
    <property type="entry name" value="UBX"/>
    <property type="match status" value="1"/>
</dbReference>
<feature type="compositionally biased region" description="Polar residues" evidence="2">
    <location>
        <begin position="57"/>
        <end position="66"/>
    </location>
</feature>
<reference evidence="5 6" key="1">
    <citation type="journal article" date="2020" name="Nat. Commun.">
        <title>Genome of Tripterygium wilfordii and identification of cytochrome P450 involved in triptolide biosynthesis.</title>
        <authorList>
            <person name="Tu L."/>
            <person name="Su P."/>
            <person name="Zhang Z."/>
            <person name="Gao L."/>
            <person name="Wang J."/>
            <person name="Hu T."/>
            <person name="Zhou J."/>
            <person name="Zhang Y."/>
            <person name="Zhao Y."/>
            <person name="Liu Y."/>
            <person name="Song Y."/>
            <person name="Tong Y."/>
            <person name="Lu Y."/>
            <person name="Yang J."/>
            <person name="Xu C."/>
            <person name="Jia M."/>
            <person name="Peters R.J."/>
            <person name="Huang L."/>
            <person name="Gao W."/>
        </authorList>
    </citation>
    <scope>NUCLEOTIDE SEQUENCE [LARGE SCALE GENOMIC DNA]</scope>
    <source>
        <strain evidence="6">cv. XIE 37</strain>
        <tissue evidence="5">Leaf</tissue>
    </source>
</reference>
<dbReference type="GO" id="GO:0031468">
    <property type="term" value="P:nuclear membrane reassembly"/>
    <property type="evidence" value="ECO:0007669"/>
    <property type="project" value="TreeGrafter"/>
</dbReference>
<dbReference type="InterPro" id="IPR036241">
    <property type="entry name" value="NSFL1C_SEP_dom_sf"/>
</dbReference>
<dbReference type="GO" id="GO:0043161">
    <property type="term" value="P:proteasome-mediated ubiquitin-dependent protein catabolic process"/>
    <property type="evidence" value="ECO:0007669"/>
    <property type="project" value="TreeGrafter"/>
</dbReference>
<dbReference type="GO" id="GO:0005634">
    <property type="term" value="C:nucleus"/>
    <property type="evidence" value="ECO:0007669"/>
    <property type="project" value="TreeGrafter"/>
</dbReference>
<dbReference type="FunFam" id="3.10.20.90:FF:000179">
    <property type="entry name" value="Plant UBX domain-containing protein 4"/>
    <property type="match status" value="1"/>
</dbReference>
<evidence type="ECO:0008006" key="7">
    <source>
        <dbReference type="Google" id="ProtNLM"/>
    </source>
</evidence>
<dbReference type="PANTHER" id="PTHR23333">
    <property type="entry name" value="UBX DOMAIN CONTAINING PROTEIN"/>
    <property type="match status" value="1"/>
</dbReference>
<feature type="domain" description="UBX" evidence="3">
    <location>
        <begin position="340"/>
        <end position="417"/>
    </location>
</feature>
<keyword evidence="6" id="KW-1185">Reference proteome</keyword>
<dbReference type="EMBL" id="JAAARO010000010">
    <property type="protein sequence ID" value="KAF5741414.1"/>
    <property type="molecule type" value="Genomic_DNA"/>
</dbReference>
<dbReference type="GO" id="GO:0043130">
    <property type="term" value="F:ubiquitin binding"/>
    <property type="evidence" value="ECO:0007669"/>
    <property type="project" value="TreeGrafter"/>
</dbReference>
<dbReference type="Gene3D" id="3.30.420.210">
    <property type="entry name" value="SEP domain"/>
    <property type="match status" value="1"/>
</dbReference>
<dbReference type="InterPro" id="IPR012989">
    <property type="entry name" value="SEP_domain"/>
</dbReference>
<dbReference type="FunFam" id="3.30.420.210:FF:000005">
    <property type="entry name" value="Plant UBX domain-containing protein 4"/>
    <property type="match status" value="1"/>
</dbReference>
<dbReference type="CDD" id="cd14349">
    <property type="entry name" value="UBA_CF106"/>
    <property type="match status" value="1"/>
</dbReference>
<gene>
    <name evidence="5" type="ORF">HS088_TW10G00411</name>
</gene>
<feature type="region of interest" description="Disordered" evidence="2">
    <location>
        <begin position="286"/>
        <end position="328"/>
    </location>
</feature>
<evidence type="ECO:0000259" key="3">
    <source>
        <dbReference type="PROSITE" id="PS50033"/>
    </source>
</evidence>
<feature type="domain" description="SEP" evidence="4">
    <location>
        <begin position="226"/>
        <end position="290"/>
    </location>
</feature>